<dbReference type="EMBL" id="CAJNJA010023397">
    <property type="protein sequence ID" value="CAE7510342.1"/>
    <property type="molecule type" value="Genomic_DNA"/>
</dbReference>
<name>A0A812T0F5_9DINO</name>
<evidence type="ECO:0000313" key="3">
    <source>
        <dbReference type="Proteomes" id="UP000601435"/>
    </source>
</evidence>
<feature type="region of interest" description="Disordered" evidence="1">
    <location>
        <begin position="639"/>
        <end position="659"/>
    </location>
</feature>
<accession>A0A812T0F5</accession>
<feature type="compositionally biased region" description="Low complexity" evidence="1">
    <location>
        <begin position="584"/>
        <end position="597"/>
    </location>
</feature>
<keyword evidence="3" id="KW-1185">Reference proteome</keyword>
<dbReference type="OrthoDB" id="420158at2759"/>
<comment type="caution">
    <text evidence="2">The sequence shown here is derived from an EMBL/GenBank/DDBJ whole genome shotgun (WGS) entry which is preliminary data.</text>
</comment>
<feature type="region of interest" description="Disordered" evidence="1">
    <location>
        <begin position="560"/>
        <end position="619"/>
    </location>
</feature>
<reference evidence="2" key="1">
    <citation type="submission" date="2021-02" db="EMBL/GenBank/DDBJ databases">
        <authorList>
            <person name="Dougan E. K."/>
            <person name="Rhodes N."/>
            <person name="Thang M."/>
            <person name="Chan C."/>
        </authorList>
    </citation>
    <scope>NUCLEOTIDE SEQUENCE</scope>
</reference>
<organism evidence="2 3">
    <name type="scientific">Symbiodinium necroappetens</name>
    <dbReference type="NCBI Taxonomy" id="1628268"/>
    <lineage>
        <taxon>Eukaryota</taxon>
        <taxon>Sar</taxon>
        <taxon>Alveolata</taxon>
        <taxon>Dinophyceae</taxon>
        <taxon>Suessiales</taxon>
        <taxon>Symbiodiniaceae</taxon>
        <taxon>Symbiodinium</taxon>
    </lineage>
</organism>
<feature type="compositionally biased region" description="Basic and acidic residues" evidence="1">
    <location>
        <begin position="608"/>
        <end position="618"/>
    </location>
</feature>
<sequence length="1087" mass="122731">MASRAPHRPVSLAQSMHNDALDGAITFDEAISHTDGLKLVRLEKPIVVHKEPGCITVGDLPAKDEITDEVKKKVQFLDVLMNWEGVLDFKKIEELFFQQRYSDLPHPIRMNGRTETPYDMQVFIVSKGENKWDIVKHVKFAEGSKVLHNTIRSMCTGRALEIDYCKQYREGGRALQYLLEAMGGFQVRYQKLIPAGSSTKPTKETEDIRKGFAFIREAGPEENSDGQFTSWTEEQVNDPNGPLFKWDKGTIKEFLRCLADKGSQANTIQDWPLTLKSFTPWALNTVFAPILPRILEHAVILIGKSEVGKSPTAYSLANLASVFWLLQKGRENEKPSFQSCNHLDYFRKERGRTTKPRVFDDGNFNLESPASVKAVTEVTGFDRKTMARWNASSYEKNQLFVVCSNPYDRSAEPALPPQTNSDTVSFEVFYKLVRPSFHKDFDEEDLMGVFKRSVMIVFTDIGIYVRSPGTHRDPIKRVAWPDKDFGVVSLTARPTLSAYLKGHLQHLPANHAEDMQWNLNLLQAALDGEEVPLCYTVTGKELNTGKKYLNEVRPDLAGISGSTKHYFEDTPESSQPPTKKLRSVKSSSSLLASSNAAPPTTAEASSMAKEKVHVKQEPTDALQKSIAFKKKLGNRTLQINLSSSSEKEDTKSTHRTGTSAVDFTSDEMDVASNASQEDPMKNIPDDKDLEAENLGRNCLTRTLVIMPKAVMKAMKAKPPFPAPKRGKHRVQRRPASKNYVPVPYVRHGILSAKNKGFRQRWGESIQHLMSLKGRRLITHLQKDNILPSWQGRQCPRCAKGILGTLNYVRAKKIWAYRCNHKHCHKFLQPHDYHPVFFMSAGNSSTSLGKQAAALYCATANVPCQSTHLILDMDHKPVERIYTNLDVARAQYVVQSEKQITYGGNWEDVEVDEVDLGKLTDESLGPRNTKWEQWGGLVQRGCPSSLCSFRLNPKLTTKRAPGPGPIKKVDWAVIAKKHLANRKVVLQSDGARAYALKIPQVKHCNIVHKKKKVTVNGKAQWVKPHYTKVYTIKLPDRGRLKVKSGTQVIDRSQQLVRKIRSAQFTYWNRSSNMWKATGRMIHSLFHTN</sequence>
<dbReference type="AlphaFoldDB" id="A0A812T0F5"/>
<evidence type="ECO:0000256" key="1">
    <source>
        <dbReference type="SAM" id="MobiDB-lite"/>
    </source>
</evidence>
<proteinExistence type="predicted"/>
<protein>
    <submittedName>
        <fullName evidence="2">Uncharacterized protein</fullName>
    </submittedName>
</protein>
<gene>
    <name evidence="2" type="ORF">SNEC2469_LOCUS14573</name>
</gene>
<evidence type="ECO:0000313" key="2">
    <source>
        <dbReference type="EMBL" id="CAE7510342.1"/>
    </source>
</evidence>
<dbReference type="Proteomes" id="UP000601435">
    <property type="component" value="Unassembled WGS sequence"/>
</dbReference>